<dbReference type="PROSITE" id="PS50088">
    <property type="entry name" value="ANK_REPEAT"/>
    <property type="match status" value="3"/>
</dbReference>
<feature type="repeat" description="ANK" evidence="3">
    <location>
        <begin position="354"/>
        <end position="387"/>
    </location>
</feature>
<protein>
    <submittedName>
        <fullName evidence="5">Ankyrin repeat and SAM domain-containing protein 3</fullName>
    </submittedName>
</protein>
<feature type="domain" description="GPI inositol-deacylase winged helix" evidence="4">
    <location>
        <begin position="43"/>
        <end position="117"/>
    </location>
</feature>
<proteinExistence type="predicted"/>
<evidence type="ECO:0000256" key="3">
    <source>
        <dbReference type="PROSITE-ProRule" id="PRU00023"/>
    </source>
</evidence>
<dbReference type="Pfam" id="PF22939">
    <property type="entry name" value="WHD_GPIID"/>
    <property type="match status" value="1"/>
</dbReference>
<evidence type="ECO:0000313" key="5">
    <source>
        <dbReference type="EMBL" id="KXX77379.1"/>
    </source>
</evidence>
<dbReference type="InterPro" id="IPR036770">
    <property type="entry name" value="Ankyrin_rpt-contain_sf"/>
</dbReference>
<dbReference type="AlphaFoldDB" id="A0A175W1R5"/>
<dbReference type="PROSITE" id="PS50297">
    <property type="entry name" value="ANK_REP_REGION"/>
    <property type="match status" value="2"/>
</dbReference>
<dbReference type="InterPro" id="IPR054471">
    <property type="entry name" value="GPIID_WHD"/>
</dbReference>
<dbReference type="Gene3D" id="1.25.40.20">
    <property type="entry name" value="Ankyrin repeat-containing domain"/>
    <property type="match status" value="2"/>
</dbReference>
<dbReference type="PRINTS" id="PR01415">
    <property type="entry name" value="ANKYRIN"/>
</dbReference>
<comment type="caution">
    <text evidence="5">The sequence shown here is derived from an EMBL/GenBank/DDBJ whole genome shotgun (WGS) entry which is preliminary data.</text>
</comment>
<dbReference type="SUPFAM" id="SSF48403">
    <property type="entry name" value="Ankyrin repeat"/>
    <property type="match status" value="1"/>
</dbReference>
<organism evidence="5 6">
    <name type="scientific">Madurella mycetomatis</name>
    <dbReference type="NCBI Taxonomy" id="100816"/>
    <lineage>
        <taxon>Eukaryota</taxon>
        <taxon>Fungi</taxon>
        <taxon>Dikarya</taxon>
        <taxon>Ascomycota</taxon>
        <taxon>Pezizomycotina</taxon>
        <taxon>Sordariomycetes</taxon>
        <taxon>Sordariomycetidae</taxon>
        <taxon>Sordariales</taxon>
        <taxon>Sordariales incertae sedis</taxon>
        <taxon>Madurella</taxon>
    </lineage>
</organism>
<dbReference type="EMBL" id="LCTW02000163">
    <property type="protein sequence ID" value="KXX77379.1"/>
    <property type="molecule type" value="Genomic_DNA"/>
</dbReference>
<reference evidence="5 6" key="1">
    <citation type="journal article" date="2016" name="Genome Announc.">
        <title>Genome Sequence of Madurella mycetomatis mm55, Isolated from a Human Mycetoma Case in Sudan.</title>
        <authorList>
            <person name="Smit S."/>
            <person name="Derks M.F."/>
            <person name="Bervoets S."/>
            <person name="Fahal A."/>
            <person name="van Leeuwen W."/>
            <person name="van Belkum A."/>
            <person name="van de Sande W.W."/>
        </authorList>
    </citation>
    <scope>NUCLEOTIDE SEQUENCE [LARGE SCALE GENOMIC DNA]</scope>
    <source>
        <strain evidence="6">mm55</strain>
    </source>
</reference>
<dbReference type="Pfam" id="PF00023">
    <property type="entry name" value="Ank"/>
    <property type="match status" value="1"/>
</dbReference>
<feature type="repeat" description="ANK" evidence="3">
    <location>
        <begin position="319"/>
        <end position="352"/>
    </location>
</feature>
<feature type="repeat" description="ANK" evidence="3">
    <location>
        <begin position="250"/>
        <end position="271"/>
    </location>
</feature>
<dbReference type="STRING" id="100816.A0A175W1R5"/>
<dbReference type="Pfam" id="PF12796">
    <property type="entry name" value="Ank_2"/>
    <property type="match status" value="1"/>
</dbReference>
<keyword evidence="1" id="KW-0677">Repeat</keyword>
<evidence type="ECO:0000313" key="6">
    <source>
        <dbReference type="Proteomes" id="UP000078237"/>
    </source>
</evidence>
<dbReference type="VEuPathDB" id="FungiDB:MMYC01_207215"/>
<keyword evidence="6" id="KW-1185">Reference proteome</keyword>
<keyword evidence="2 3" id="KW-0040">ANK repeat</keyword>
<sequence length="422" mass="47164">MDFVARKNNRRDIRRSLGNLPRQLSDVYEAALRRIANQNQEDTDLAERLLSWIVCARRPLTRVEVQHALAVEQADKRLDEEGIPDDQILIAACAGLVTVDRESSIIRPVHYTAQKYFEAAFASRLPRFRVAIASACLTYLSFDDLGDACELDSLLRRYALLPYAAQYWGDHVRGEPEAALREEVVAFCRDQPHITTWYRVLHRLRHGYELDAASLARVTGLHAAALLGLPETVASLLRFQDVDINALDIQGETPLHWAAAQGHEDVVGILLGHATVDANRSSLYGRTPLSLAAEGGHAGVVSLLVARKDVDPDQNDPNLGITPLWIAADRGHIDVVRLLLGHAGVDVNVKDKYFGETPLWRAANKGHEEVVREILKRRDVNVGVRDRHYGEQPLDRARAGGYKKIIEMLETHEGAAPDHYYT</sequence>
<dbReference type="SMART" id="SM00248">
    <property type="entry name" value="ANK"/>
    <property type="match status" value="6"/>
</dbReference>
<dbReference type="OrthoDB" id="4772757at2759"/>
<dbReference type="Proteomes" id="UP000078237">
    <property type="component" value="Unassembled WGS sequence"/>
</dbReference>
<dbReference type="Pfam" id="PF13637">
    <property type="entry name" value="Ank_4"/>
    <property type="match status" value="1"/>
</dbReference>
<dbReference type="PANTHER" id="PTHR24198:SF165">
    <property type="entry name" value="ANKYRIN REPEAT-CONTAINING PROTEIN-RELATED"/>
    <property type="match status" value="1"/>
</dbReference>
<evidence type="ECO:0000259" key="4">
    <source>
        <dbReference type="Pfam" id="PF22939"/>
    </source>
</evidence>
<dbReference type="PANTHER" id="PTHR24198">
    <property type="entry name" value="ANKYRIN REPEAT AND PROTEIN KINASE DOMAIN-CONTAINING PROTEIN"/>
    <property type="match status" value="1"/>
</dbReference>
<name>A0A175W1R5_9PEZI</name>
<dbReference type="InterPro" id="IPR002110">
    <property type="entry name" value="Ankyrin_rpt"/>
</dbReference>
<accession>A0A175W1R5</accession>
<gene>
    <name evidence="5" type="ORF">MMYC01_207215</name>
</gene>
<evidence type="ECO:0000256" key="2">
    <source>
        <dbReference type="ARBA" id="ARBA00023043"/>
    </source>
</evidence>
<evidence type="ECO:0000256" key="1">
    <source>
        <dbReference type="ARBA" id="ARBA00022737"/>
    </source>
</evidence>